<reference evidence="12" key="1">
    <citation type="submission" date="2015-06" db="EMBL/GenBank/DDBJ databases">
        <title>Diolcogaster sp. mitochondrion, partial genome.</title>
        <authorList>
            <person name="Song S.N."/>
            <person name="Chen X.X."/>
        </authorList>
    </citation>
    <scope>NUCLEOTIDE SEQUENCE</scope>
</reference>
<evidence type="ECO:0000256" key="4">
    <source>
        <dbReference type="ARBA" id="ARBA00022692"/>
    </source>
</evidence>
<name>A0A6F8AA67_9HYME</name>
<evidence type="ECO:0000256" key="5">
    <source>
        <dbReference type="ARBA" id="ARBA00022967"/>
    </source>
</evidence>
<evidence type="ECO:0000256" key="1">
    <source>
        <dbReference type="ARBA" id="ARBA00004141"/>
    </source>
</evidence>
<evidence type="ECO:0000256" key="3">
    <source>
        <dbReference type="ARBA" id="ARBA00016612"/>
    </source>
</evidence>
<keyword evidence="6 11" id="KW-1133">Transmembrane helix</keyword>
<comment type="catalytic activity">
    <reaction evidence="10">
        <text>a ubiquinone + NADH + 5 H(+)(in) = a ubiquinol + NAD(+) + 4 H(+)(out)</text>
        <dbReference type="Rhea" id="RHEA:29091"/>
        <dbReference type="Rhea" id="RHEA-COMP:9565"/>
        <dbReference type="Rhea" id="RHEA-COMP:9566"/>
        <dbReference type="ChEBI" id="CHEBI:15378"/>
        <dbReference type="ChEBI" id="CHEBI:16389"/>
        <dbReference type="ChEBI" id="CHEBI:17976"/>
        <dbReference type="ChEBI" id="CHEBI:57540"/>
        <dbReference type="ChEBI" id="CHEBI:57945"/>
        <dbReference type="EC" id="7.1.1.2"/>
    </reaction>
</comment>
<feature type="transmembrane region" description="Helical" evidence="11">
    <location>
        <begin position="6"/>
        <end position="24"/>
    </location>
</feature>
<organism evidence="12">
    <name type="scientific">Diolcogaster sp. SNS-2016</name>
    <dbReference type="NCBI Taxonomy" id="1911508"/>
    <lineage>
        <taxon>Eukaryota</taxon>
        <taxon>Metazoa</taxon>
        <taxon>Ecdysozoa</taxon>
        <taxon>Arthropoda</taxon>
        <taxon>Hexapoda</taxon>
        <taxon>Insecta</taxon>
        <taxon>Pterygota</taxon>
        <taxon>Neoptera</taxon>
        <taxon>Endopterygota</taxon>
        <taxon>Hymenoptera</taxon>
        <taxon>Apocrita</taxon>
        <taxon>Ichneumonoidea</taxon>
        <taxon>Braconidae</taxon>
        <taxon>Microgastrinae</taxon>
        <taxon>Diolcogaster</taxon>
    </lineage>
</organism>
<proteinExistence type="inferred from homology"/>
<evidence type="ECO:0000256" key="8">
    <source>
        <dbReference type="ARBA" id="ARBA00023136"/>
    </source>
</evidence>
<keyword evidence="4 11" id="KW-0812">Transmembrane</keyword>
<evidence type="ECO:0000256" key="7">
    <source>
        <dbReference type="ARBA" id="ARBA00023027"/>
    </source>
</evidence>
<evidence type="ECO:0000256" key="6">
    <source>
        <dbReference type="ARBA" id="ARBA00022989"/>
    </source>
</evidence>
<dbReference type="Gene3D" id="1.10.287.3510">
    <property type="match status" value="1"/>
</dbReference>
<gene>
    <name evidence="12" type="primary">ND4L</name>
</gene>
<evidence type="ECO:0000256" key="9">
    <source>
        <dbReference type="ARBA" id="ARBA00031586"/>
    </source>
</evidence>
<dbReference type="Pfam" id="PF00420">
    <property type="entry name" value="Oxidored_q2"/>
    <property type="match status" value="1"/>
</dbReference>
<evidence type="ECO:0000256" key="11">
    <source>
        <dbReference type="SAM" id="Phobius"/>
    </source>
</evidence>
<dbReference type="EMBL" id="KT215854">
    <property type="protein sequence ID" value="APF47532.1"/>
    <property type="molecule type" value="Genomic_DNA"/>
</dbReference>
<keyword evidence="7" id="KW-0520">NAD</keyword>
<protein>
    <recommendedName>
        <fullName evidence="3">NADH-ubiquinone oxidoreductase chain 4L</fullName>
    </recommendedName>
    <alternativeName>
        <fullName evidence="9">NADH dehydrogenase subunit 4L</fullName>
    </alternativeName>
</protein>
<evidence type="ECO:0000256" key="10">
    <source>
        <dbReference type="ARBA" id="ARBA00049551"/>
    </source>
</evidence>
<feature type="transmembrane region" description="Helical" evidence="11">
    <location>
        <begin position="31"/>
        <end position="52"/>
    </location>
</feature>
<dbReference type="GO" id="GO:0016020">
    <property type="term" value="C:membrane"/>
    <property type="evidence" value="ECO:0007669"/>
    <property type="project" value="UniProtKB-SubCell"/>
</dbReference>
<keyword evidence="5" id="KW-1278">Translocase</keyword>
<accession>A0A6F8AA67</accession>
<comment type="subcellular location">
    <subcellularLocation>
        <location evidence="1">Membrane</location>
        <topology evidence="1">Multi-pass membrane protein</topology>
    </subcellularLocation>
</comment>
<geneLocation type="mitochondrion" evidence="12"/>
<feature type="transmembrane region" description="Helical" evidence="11">
    <location>
        <begin position="58"/>
        <end position="81"/>
    </location>
</feature>
<dbReference type="GO" id="GO:0008137">
    <property type="term" value="F:NADH dehydrogenase (ubiquinone) activity"/>
    <property type="evidence" value="ECO:0007669"/>
    <property type="project" value="UniProtKB-EC"/>
</dbReference>
<evidence type="ECO:0000256" key="2">
    <source>
        <dbReference type="ARBA" id="ARBA00010519"/>
    </source>
</evidence>
<comment type="similarity">
    <text evidence="2">Belongs to the complex I subunit 4L family.</text>
</comment>
<dbReference type="InterPro" id="IPR039428">
    <property type="entry name" value="NUOK/Mnh_C1-like"/>
</dbReference>
<keyword evidence="8 11" id="KW-0472">Membrane</keyword>
<evidence type="ECO:0000313" key="12">
    <source>
        <dbReference type="EMBL" id="APF47532.1"/>
    </source>
</evidence>
<keyword evidence="12" id="KW-0496">Mitochondrion</keyword>
<dbReference type="AlphaFoldDB" id="A0A6F8AA67"/>
<sequence>MINWLMNLLFFLFLFSMLMYSSFYKHLLMSLISLEFIILSLSLMIYKILLYMNLNLYFISYLWIIFVCESILGLSILVFLVRKTGNDYTSLMNLN</sequence>